<keyword evidence="3" id="KW-1185">Reference proteome</keyword>
<proteinExistence type="predicted"/>
<organism evidence="2 3">
    <name type="scientific">Natronobacterium haloterrestre</name>
    <name type="common">Halobiforma haloterrestris</name>
    <dbReference type="NCBI Taxonomy" id="148448"/>
    <lineage>
        <taxon>Archaea</taxon>
        <taxon>Methanobacteriati</taxon>
        <taxon>Methanobacteriota</taxon>
        <taxon>Stenosarchaea group</taxon>
        <taxon>Halobacteria</taxon>
        <taxon>Halobacteriales</taxon>
        <taxon>Natrialbaceae</taxon>
        <taxon>Natronobacterium</taxon>
    </lineage>
</organism>
<dbReference type="RefSeq" id="WP_089784695.1">
    <property type="nucleotide sequence ID" value="NZ_FOKW01000001.1"/>
</dbReference>
<evidence type="ECO:0000313" key="3">
    <source>
        <dbReference type="Proteomes" id="UP000199161"/>
    </source>
</evidence>
<keyword evidence="1" id="KW-1133">Transmembrane helix</keyword>
<name>A0A1I1D4L0_NATHA</name>
<accession>A0A1I1D4L0</accession>
<dbReference type="EMBL" id="FOKW01000001">
    <property type="protein sequence ID" value="SFB69744.1"/>
    <property type="molecule type" value="Genomic_DNA"/>
</dbReference>
<dbReference type="AlphaFoldDB" id="A0A1I1D4L0"/>
<evidence type="ECO:0000313" key="2">
    <source>
        <dbReference type="EMBL" id="SFB69744.1"/>
    </source>
</evidence>
<evidence type="ECO:0000256" key="1">
    <source>
        <dbReference type="SAM" id="Phobius"/>
    </source>
</evidence>
<dbReference type="Proteomes" id="UP000199161">
    <property type="component" value="Unassembled WGS sequence"/>
</dbReference>
<protein>
    <submittedName>
        <fullName evidence="2">Uncharacterized membrane protein</fullName>
    </submittedName>
</protein>
<sequence>MTDGALSLDPSVVAVILAMAAVTVLTKVGGIWLVRQVELGDRLEAGLSVLPGAIVIALLGPELAAGGPPEWAAAAVVLGVMWRTENILFALCAGVLSVVAFRALAAGTGLPIA</sequence>
<dbReference type="Pfam" id="PF05437">
    <property type="entry name" value="AzlD"/>
    <property type="match status" value="1"/>
</dbReference>
<feature type="transmembrane region" description="Helical" evidence="1">
    <location>
        <begin position="87"/>
        <end position="105"/>
    </location>
</feature>
<gene>
    <name evidence="2" type="ORF">SAMN05444422_101277</name>
</gene>
<feature type="transmembrane region" description="Helical" evidence="1">
    <location>
        <begin position="12"/>
        <end position="34"/>
    </location>
</feature>
<keyword evidence="1" id="KW-0472">Membrane</keyword>
<dbReference type="OrthoDB" id="204801at2157"/>
<dbReference type="InterPro" id="IPR008407">
    <property type="entry name" value="Brnchd-chn_aa_trnsp_AzlD"/>
</dbReference>
<feature type="transmembrane region" description="Helical" evidence="1">
    <location>
        <begin position="46"/>
        <end position="67"/>
    </location>
</feature>
<reference evidence="3" key="1">
    <citation type="submission" date="2016-10" db="EMBL/GenBank/DDBJ databases">
        <authorList>
            <person name="Varghese N."/>
            <person name="Submissions S."/>
        </authorList>
    </citation>
    <scope>NUCLEOTIDE SEQUENCE [LARGE SCALE GENOMIC DNA]</scope>
    <source>
        <strain evidence="3">DSM 13078</strain>
    </source>
</reference>
<keyword evidence="1" id="KW-0812">Transmembrane</keyword>